<evidence type="ECO:0000313" key="2">
    <source>
        <dbReference type="Proteomes" id="UP001501126"/>
    </source>
</evidence>
<sequence>MNKKQIERSHLERFISNKNFSEDIVKIEDNERPDFILKLKDNRLVSIEHTRLINPDLKKIEEHKDKIIKAAQKIFESKYGEKLYVLITFNNITLQSGKKNEDKYINHVFELVEDVYLKNKGFEFHISSKMNRPAISSLIDSIWIDNSWEFSNWQHFGAYLVEQIDNDWFRGVIDKKERNIKHYNEVFQENWLLMVSDFGSKSSSNSFSGFDFSEIITKFDRVYLFSFRADTITQVK</sequence>
<comment type="caution">
    <text evidence="1">The sequence shown here is derived from an EMBL/GenBank/DDBJ whole genome shotgun (WGS) entry which is preliminary data.</text>
</comment>
<gene>
    <name evidence="1" type="ORF">GCM10009118_16050</name>
</gene>
<accession>A0ABN1MPL9</accession>
<keyword evidence="2" id="KW-1185">Reference proteome</keyword>
<dbReference type="RefSeq" id="WP_343786423.1">
    <property type="nucleotide sequence ID" value="NZ_BAAAFH010000011.1"/>
</dbReference>
<protein>
    <submittedName>
        <fullName evidence="1">Uncharacterized protein</fullName>
    </submittedName>
</protein>
<proteinExistence type="predicted"/>
<dbReference type="EMBL" id="BAAAFH010000011">
    <property type="protein sequence ID" value="GAA0875196.1"/>
    <property type="molecule type" value="Genomic_DNA"/>
</dbReference>
<reference evidence="1 2" key="1">
    <citation type="journal article" date="2019" name="Int. J. Syst. Evol. Microbiol.">
        <title>The Global Catalogue of Microorganisms (GCM) 10K type strain sequencing project: providing services to taxonomists for standard genome sequencing and annotation.</title>
        <authorList>
            <consortium name="The Broad Institute Genomics Platform"/>
            <consortium name="The Broad Institute Genome Sequencing Center for Infectious Disease"/>
            <person name="Wu L."/>
            <person name="Ma J."/>
        </authorList>
    </citation>
    <scope>NUCLEOTIDE SEQUENCE [LARGE SCALE GENOMIC DNA]</scope>
    <source>
        <strain evidence="1 2">JCM 16083</strain>
    </source>
</reference>
<organism evidence="1 2">
    <name type="scientific">Wandonia haliotis</name>
    <dbReference type="NCBI Taxonomy" id="574963"/>
    <lineage>
        <taxon>Bacteria</taxon>
        <taxon>Pseudomonadati</taxon>
        <taxon>Bacteroidota</taxon>
        <taxon>Flavobacteriia</taxon>
        <taxon>Flavobacteriales</taxon>
        <taxon>Crocinitomicaceae</taxon>
        <taxon>Wandonia</taxon>
    </lineage>
</organism>
<dbReference type="Proteomes" id="UP001501126">
    <property type="component" value="Unassembled WGS sequence"/>
</dbReference>
<name>A0ABN1MPL9_9FLAO</name>
<evidence type="ECO:0000313" key="1">
    <source>
        <dbReference type="EMBL" id="GAA0875196.1"/>
    </source>
</evidence>